<feature type="compositionally biased region" description="Polar residues" evidence="1">
    <location>
        <begin position="155"/>
        <end position="165"/>
    </location>
</feature>
<name>A0A1Z5JQ20_FISSO</name>
<dbReference type="EMBL" id="BDSP01000102">
    <property type="protein sequence ID" value="GAX16117.1"/>
    <property type="molecule type" value="Genomic_DNA"/>
</dbReference>
<proteinExistence type="predicted"/>
<sequence>MKAMSSHNFVNEAEGGAADDDSPERWTMHAPISQSLGGRPIALPQLRQNNGIRSNPIAIVRNDNDPYPESSDDELGDDDDDIDTIHLELDALSIATENSRSVYTSSSLPNHLLRAPRLTAISDSDNKQALQYPAMLPPAMASAENPLGETEDRTSYGSLRDSNSRGIFLDGPSSYRDRNTGDIRALEHRVRYRSKNMSQSLPASLSIGERIMQSRLKRKESASSQDNHQPSSLSALMEASTDNSTISSPMQPAEDTTQQTKNRTVTFYDEDFTRDRPSDMLSTSLTGLEVLQAGFRGTAGASVQPSHALKMAFADLDKLPTDELGNNTLLPRSLSDPNPEHSPSLMRPNANHSNLRGEAVPPLQLASYPHSNDINYTHDSQLTDPLQPSHDSNPDAELAFDMD</sequence>
<reference evidence="2 3" key="1">
    <citation type="journal article" date="2015" name="Plant Cell">
        <title>Oil accumulation by the oleaginous diatom Fistulifera solaris as revealed by the genome and transcriptome.</title>
        <authorList>
            <person name="Tanaka T."/>
            <person name="Maeda Y."/>
            <person name="Veluchamy A."/>
            <person name="Tanaka M."/>
            <person name="Abida H."/>
            <person name="Marechal E."/>
            <person name="Bowler C."/>
            <person name="Muto M."/>
            <person name="Sunaga Y."/>
            <person name="Tanaka M."/>
            <person name="Yoshino T."/>
            <person name="Taniguchi T."/>
            <person name="Fukuda Y."/>
            <person name="Nemoto M."/>
            <person name="Matsumoto M."/>
            <person name="Wong P.S."/>
            <person name="Aburatani S."/>
            <person name="Fujibuchi W."/>
        </authorList>
    </citation>
    <scope>NUCLEOTIDE SEQUENCE [LARGE SCALE GENOMIC DNA]</scope>
    <source>
        <strain evidence="2 3">JPCC DA0580</strain>
    </source>
</reference>
<dbReference type="AlphaFoldDB" id="A0A1Z5JQ20"/>
<organism evidence="2 3">
    <name type="scientific">Fistulifera solaris</name>
    <name type="common">Oleaginous diatom</name>
    <dbReference type="NCBI Taxonomy" id="1519565"/>
    <lineage>
        <taxon>Eukaryota</taxon>
        <taxon>Sar</taxon>
        <taxon>Stramenopiles</taxon>
        <taxon>Ochrophyta</taxon>
        <taxon>Bacillariophyta</taxon>
        <taxon>Bacillariophyceae</taxon>
        <taxon>Bacillariophycidae</taxon>
        <taxon>Naviculales</taxon>
        <taxon>Naviculaceae</taxon>
        <taxon>Fistulifera</taxon>
    </lineage>
</organism>
<feature type="region of interest" description="Disordered" evidence="1">
    <location>
        <begin position="239"/>
        <end position="265"/>
    </location>
</feature>
<feature type="region of interest" description="Disordered" evidence="1">
    <location>
        <begin position="324"/>
        <end position="403"/>
    </location>
</feature>
<comment type="caution">
    <text evidence="2">The sequence shown here is derived from an EMBL/GenBank/DDBJ whole genome shotgun (WGS) entry which is preliminary data.</text>
</comment>
<feature type="region of interest" description="Disordered" evidence="1">
    <location>
        <begin position="140"/>
        <end position="182"/>
    </location>
</feature>
<dbReference type="OrthoDB" id="49362at2759"/>
<accession>A0A1Z5JQ20</accession>
<evidence type="ECO:0000313" key="2">
    <source>
        <dbReference type="EMBL" id="GAX16117.1"/>
    </source>
</evidence>
<dbReference type="InParanoid" id="A0A1Z5JQ20"/>
<protein>
    <submittedName>
        <fullName evidence="2">Uncharacterized protein</fullName>
    </submittedName>
</protein>
<gene>
    <name evidence="2" type="ORF">FisN_3Hh403</name>
</gene>
<keyword evidence="3" id="KW-1185">Reference proteome</keyword>
<evidence type="ECO:0000313" key="3">
    <source>
        <dbReference type="Proteomes" id="UP000198406"/>
    </source>
</evidence>
<evidence type="ECO:0000256" key="1">
    <source>
        <dbReference type="SAM" id="MobiDB-lite"/>
    </source>
</evidence>
<feature type="compositionally biased region" description="Polar residues" evidence="1">
    <location>
        <begin position="369"/>
        <end position="391"/>
    </location>
</feature>
<feature type="region of interest" description="Disordered" evidence="1">
    <location>
        <begin position="1"/>
        <end position="78"/>
    </location>
</feature>
<dbReference type="Proteomes" id="UP000198406">
    <property type="component" value="Unassembled WGS sequence"/>
</dbReference>